<evidence type="ECO:0000256" key="4">
    <source>
        <dbReference type="ARBA" id="ARBA00023054"/>
    </source>
</evidence>
<reference evidence="7 8" key="1">
    <citation type="submission" date="2021-06" db="EMBL/GenBank/DDBJ databases">
        <authorList>
            <person name="Palmer J.M."/>
        </authorList>
    </citation>
    <scope>NUCLEOTIDE SEQUENCE [LARGE SCALE GENOMIC DNA]</scope>
    <source>
        <strain evidence="7 8">XR_2019</strain>
        <tissue evidence="7">Muscle</tissue>
    </source>
</reference>
<feature type="compositionally biased region" description="Polar residues" evidence="6">
    <location>
        <begin position="171"/>
        <end position="187"/>
    </location>
</feature>
<evidence type="ECO:0000256" key="5">
    <source>
        <dbReference type="SAM" id="Coils"/>
    </source>
</evidence>
<feature type="coiled-coil region" evidence="5">
    <location>
        <begin position="1"/>
        <end position="42"/>
    </location>
</feature>
<protein>
    <submittedName>
        <fullName evidence="7">Uncharacterized protein</fullName>
    </submittedName>
</protein>
<sequence>MRRYIDERDRLEKEREEVRSSLANLKKEKRETKEELSTCQGTACCFITVTCHCCEVSVKVLTGSCLVSSDPKRQATLEASLKQKEEACREAEHRRVEVELRLVEVKESLKKVESGPFTLGTTLDSSLQDPPMTKAATLPNPQISLSTQAAAPVSSSSSPSQPSNNSMSAESPVNSASALKNRPTSIVATKGNVLQKAKEWEKKSTT</sequence>
<dbReference type="PANTHER" id="PTHR14338:SF4">
    <property type="entry name" value="ACTIN FILAMENT-ASSOCIATED PROTEIN 1-LIKE 2"/>
    <property type="match status" value="1"/>
</dbReference>
<evidence type="ECO:0000256" key="2">
    <source>
        <dbReference type="ARBA" id="ARBA00022490"/>
    </source>
</evidence>
<dbReference type="EMBL" id="JAHRIM010004308">
    <property type="protein sequence ID" value="MEQ2259556.1"/>
    <property type="molecule type" value="Genomic_DNA"/>
</dbReference>
<organism evidence="7 8">
    <name type="scientific">Xenotaenia resolanae</name>
    <dbReference type="NCBI Taxonomy" id="208358"/>
    <lineage>
        <taxon>Eukaryota</taxon>
        <taxon>Metazoa</taxon>
        <taxon>Chordata</taxon>
        <taxon>Craniata</taxon>
        <taxon>Vertebrata</taxon>
        <taxon>Euteleostomi</taxon>
        <taxon>Actinopterygii</taxon>
        <taxon>Neopterygii</taxon>
        <taxon>Teleostei</taxon>
        <taxon>Neoteleostei</taxon>
        <taxon>Acanthomorphata</taxon>
        <taxon>Ovalentaria</taxon>
        <taxon>Atherinomorphae</taxon>
        <taxon>Cyprinodontiformes</taxon>
        <taxon>Goodeidae</taxon>
        <taxon>Xenotaenia</taxon>
    </lineage>
</organism>
<evidence type="ECO:0000313" key="8">
    <source>
        <dbReference type="Proteomes" id="UP001444071"/>
    </source>
</evidence>
<evidence type="ECO:0000313" key="7">
    <source>
        <dbReference type="EMBL" id="MEQ2259556.1"/>
    </source>
</evidence>
<feature type="region of interest" description="Disordered" evidence="6">
    <location>
        <begin position="119"/>
        <end position="138"/>
    </location>
</feature>
<name>A0ABV0VQT9_9TELE</name>
<keyword evidence="3" id="KW-0677">Repeat</keyword>
<feature type="compositionally biased region" description="Low complexity" evidence="6">
    <location>
        <begin position="146"/>
        <end position="169"/>
    </location>
</feature>
<comment type="subcellular location">
    <subcellularLocation>
        <location evidence="1">Cytoplasm</location>
    </subcellularLocation>
</comment>
<proteinExistence type="predicted"/>
<dbReference type="Proteomes" id="UP001444071">
    <property type="component" value="Unassembled WGS sequence"/>
</dbReference>
<keyword evidence="8" id="KW-1185">Reference proteome</keyword>
<gene>
    <name evidence="7" type="ORF">XENORESO_013742</name>
</gene>
<evidence type="ECO:0000256" key="1">
    <source>
        <dbReference type="ARBA" id="ARBA00004496"/>
    </source>
</evidence>
<keyword evidence="4 5" id="KW-0175">Coiled coil</keyword>
<feature type="compositionally biased region" description="Basic and acidic residues" evidence="6">
    <location>
        <begin position="196"/>
        <end position="206"/>
    </location>
</feature>
<comment type="caution">
    <text evidence="7">The sequence shown here is derived from an EMBL/GenBank/DDBJ whole genome shotgun (WGS) entry which is preliminary data.</text>
</comment>
<feature type="compositionally biased region" description="Polar residues" evidence="6">
    <location>
        <begin position="119"/>
        <end position="128"/>
    </location>
</feature>
<accession>A0ABV0VQT9</accession>
<evidence type="ECO:0000256" key="6">
    <source>
        <dbReference type="SAM" id="MobiDB-lite"/>
    </source>
</evidence>
<dbReference type="InterPro" id="IPR030113">
    <property type="entry name" value="AFAP"/>
</dbReference>
<dbReference type="PANTHER" id="PTHR14338">
    <property type="entry name" value="ACTIN FILAMENT-ASSOCIATED PROTEIN 1 FAMILY MEMBER"/>
    <property type="match status" value="1"/>
</dbReference>
<evidence type="ECO:0000256" key="3">
    <source>
        <dbReference type="ARBA" id="ARBA00022737"/>
    </source>
</evidence>
<feature type="coiled-coil region" evidence="5">
    <location>
        <begin position="74"/>
        <end position="108"/>
    </location>
</feature>
<keyword evidence="2" id="KW-0963">Cytoplasm</keyword>
<feature type="region of interest" description="Disordered" evidence="6">
    <location>
        <begin position="146"/>
        <end position="206"/>
    </location>
</feature>